<keyword evidence="1" id="KW-0472">Membrane</keyword>
<feature type="transmembrane region" description="Helical" evidence="1">
    <location>
        <begin position="68"/>
        <end position="86"/>
    </location>
</feature>
<accession>A0ABV1MZD6</accession>
<gene>
    <name evidence="2" type="ORF">ABNX05_24995</name>
</gene>
<evidence type="ECO:0000313" key="3">
    <source>
        <dbReference type="Proteomes" id="UP001478862"/>
    </source>
</evidence>
<organism evidence="2 3">
    <name type="scientific">Lysinibacillus zambalensis</name>
    <dbReference type="NCBI Taxonomy" id="3160866"/>
    <lineage>
        <taxon>Bacteria</taxon>
        <taxon>Bacillati</taxon>
        <taxon>Bacillota</taxon>
        <taxon>Bacilli</taxon>
        <taxon>Bacillales</taxon>
        <taxon>Bacillaceae</taxon>
        <taxon>Lysinibacillus</taxon>
    </lineage>
</organism>
<keyword evidence="1" id="KW-1133">Transmembrane helix</keyword>
<evidence type="ECO:0008006" key="4">
    <source>
        <dbReference type="Google" id="ProtNLM"/>
    </source>
</evidence>
<protein>
    <recommendedName>
        <fullName evidence="4">Major facilitator superfamily (MFS) profile domain-containing protein</fullName>
    </recommendedName>
</protein>
<name>A0ABV1MZD6_9BACI</name>
<evidence type="ECO:0000256" key="1">
    <source>
        <dbReference type="SAM" id="Phobius"/>
    </source>
</evidence>
<proteinExistence type="predicted"/>
<sequence>MTFVIALIIVLVGLIAGFQLSEGRSEKGRYIIWGIIIMIAFAPFLSYLIGVLYGLLVRNGWAASIMMVLFPIIFIIGLIILLLGIYKKNEEEHNN</sequence>
<dbReference type="EMBL" id="JBEGDG010000037">
    <property type="protein sequence ID" value="MEQ6357863.1"/>
    <property type="molecule type" value="Genomic_DNA"/>
</dbReference>
<dbReference type="Proteomes" id="UP001478862">
    <property type="component" value="Unassembled WGS sequence"/>
</dbReference>
<dbReference type="RefSeq" id="WP_349662161.1">
    <property type="nucleotide sequence ID" value="NZ_JBEGDG010000037.1"/>
</dbReference>
<feature type="transmembrane region" description="Helical" evidence="1">
    <location>
        <begin position="30"/>
        <end position="56"/>
    </location>
</feature>
<keyword evidence="3" id="KW-1185">Reference proteome</keyword>
<comment type="caution">
    <text evidence="2">The sequence shown here is derived from an EMBL/GenBank/DDBJ whole genome shotgun (WGS) entry which is preliminary data.</text>
</comment>
<keyword evidence="1" id="KW-0812">Transmembrane</keyword>
<reference evidence="2 3" key="1">
    <citation type="submission" date="2024-06" db="EMBL/GenBank/DDBJ databases">
        <title>Lysinibacillus zambalefons sp. nov., a Novel Firmicute Isolated from the Poon Bato Zambales Hyperalkaline Spring.</title>
        <authorList>
            <person name="Aja J.A."/>
            <person name="Lazaro J.E.H."/>
            <person name="Llorin L.D."/>
            <person name="Lim K.R."/>
            <person name="Teodosio J."/>
            <person name="Dalisay D.S."/>
        </authorList>
    </citation>
    <scope>NUCLEOTIDE SEQUENCE [LARGE SCALE GENOMIC DNA]</scope>
    <source>
        <strain evidence="2 3">M3</strain>
    </source>
</reference>
<evidence type="ECO:0000313" key="2">
    <source>
        <dbReference type="EMBL" id="MEQ6357863.1"/>
    </source>
</evidence>